<evidence type="ECO:0000256" key="1">
    <source>
        <dbReference type="SAM" id="Phobius"/>
    </source>
</evidence>
<comment type="caution">
    <text evidence="3">The sequence shown here is derived from an EMBL/GenBank/DDBJ whole genome shotgun (WGS) entry which is preliminary data.</text>
</comment>
<dbReference type="SUPFAM" id="SSF53448">
    <property type="entry name" value="Nucleotide-diphospho-sugar transferases"/>
    <property type="match status" value="1"/>
</dbReference>
<dbReference type="InterPro" id="IPR029044">
    <property type="entry name" value="Nucleotide-diphossugar_trans"/>
</dbReference>
<dbReference type="Pfam" id="PF01501">
    <property type="entry name" value="Glyco_transf_8"/>
    <property type="match status" value="1"/>
</dbReference>
<feature type="transmembrane region" description="Helical" evidence="1">
    <location>
        <begin position="408"/>
        <end position="427"/>
    </location>
</feature>
<dbReference type="GO" id="GO:0016757">
    <property type="term" value="F:glycosyltransferase activity"/>
    <property type="evidence" value="ECO:0007669"/>
    <property type="project" value="InterPro"/>
</dbReference>
<keyword evidence="1" id="KW-0472">Membrane</keyword>
<dbReference type="PANTHER" id="PTHR11183">
    <property type="entry name" value="GLYCOGENIN SUBFAMILY MEMBER"/>
    <property type="match status" value="1"/>
</dbReference>
<name>A0A196SLV5_BLAHN</name>
<proteinExistence type="predicted"/>
<protein>
    <submittedName>
        <fullName evidence="3">Glycosyl transferase</fullName>
    </submittedName>
</protein>
<dbReference type="AlphaFoldDB" id="A0A196SLV5"/>
<dbReference type="InterPro" id="IPR050587">
    <property type="entry name" value="GNT1/Glycosyltrans_8"/>
</dbReference>
<evidence type="ECO:0000256" key="2">
    <source>
        <dbReference type="SAM" id="SignalP"/>
    </source>
</evidence>
<dbReference type="STRING" id="478820.A0A196SLV5"/>
<feature type="transmembrane region" description="Helical" evidence="1">
    <location>
        <begin position="336"/>
        <end position="361"/>
    </location>
</feature>
<dbReference type="EMBL" id="LXWW01000043">
    <property type="protein sequence ID" value="OAO17192.1"/>
    <property type="molecule type" value="Genomic_DNA"/>
</dbReference>
<dbReference type="Gene3D" id="3.90.550.10">
    <property type="entry name" value="Spore Coat Polysaccharide Biosynthesis Protein SpsA, Chain A"/>
    <property type="match status" value="1"/>
</dbReference>
<reference evidence="3 4" key="1">
    <citation type="submission" date="2016-05" db="EMBL/GenBank/DDBJ databases">
        <title>Nuclear genome of Blastocystis sp. subtype 1 NandII.</title>
        <authorList>
            <person name="Gentekaki E."/>
            <person name="Curtis B."/>
            <person name="Stairs C."/>
            <person name="Eme L."/>
            <person name="Herman E."/>
            <person name="Klimes V."/>
            <person name="Arias M.C."/>
            <person name="Elias M."/>
            <person name="Hilliou F."/>
            <person name="Klute M."/>
            <person name="Malik S.-B."/>
            <person name="Pightling A."/>
            <person name="Rachubinski R."/>
            <person name="Salas D."/>
            <person name="Schlacht A."/>
            <person name="Suga H."/>
            <person name="Archibald J."/>
            <person name="Ball S.G."/>
            <person name="Clark G."/>
            <person name="Dacks J."/>
            <person name="Van Der Giezen M."/>
            <person name="Tsaousis A."/>
            <person name="Roger A."/>
        </authorList>
    </citation>
    <scope>NUCLEOTIDE SEQUENCE [LARGE SCALE GENOMIC DNA]</scope>
    <source>
        <strain evidence="4">ATCC 50177 / NandII</strain>
    </source>
</reference>
<sequence length="459" mass="53851">MNSLLRCLFLSLLIECCVAKYAYVTIHYEGTKRDDEYTLAIRVWAKSLFDHGIKQDVVILVSDNVRESTKKQFRELGCKLVEIKNIENPFKSNQDRRRSYKNHFEFTLNKLYVWNMLEYERVIYMDADNLFFHNIDELFKCGHFCAVYMNPCNFHTGLFVVTPNATTYNSLLKSLATLPSYDGADQGFLVAYFDGLQKAPLFDPQHPFAEQDMPAMQRLPIIYNNNHIFHYVEGHMDQFRLFGLRDSSEPFYSLTYAIAPILKPWYWWGYPVLDMHWYWDQQRSSLHDSWAASFLLRLASILAAVYANSLFVKQLLYRRKKALSCGLLARFQSRWFLGYALSCGVALLPLLLAFKTMLYVVPTLMPAHLALPLSVVYLFAWQWVAAAYLKLLRAFSPALLRSLNVPRYWYWCAFWCVVLYFGLTFYMDCFCKIFAAFTFVYYLLKVTAIEGIKAFEERK</sequence>
<accession>A0A196SLV5</accession>
<organism evidence="3 4">
    <name type="scientific">Blastocystis sp. subtype 1 (strain ATCC 50177 / NandII)</name>
    <dbReference type="NCBI Taxonomy" id="478820"/>
    <lineage>
        <taxon>Eukaryota</taxon>
        <taxon>Sar</taxon>
        <taxon>Stramenopiles</taxon>
        <taxon>Bigyra</taxon>
        <taxon>Opalozoa</taxon>
        <taxon>Opalinata</taxon>
        <taxon>Blastocystidae</taxon>
        <taxon>Blastocystis</taxon>
    </lineage>
</organism>
<dbReference type="Proteomes" id="UP000078348">
    <property type="component" value="Unassembled WGS sequence"/>
</dbReference>
<feature type="transmembrane region" description="Helical" evidence="1">
    <location>
        <begin position="433"/>
        <end position="452"/>
    </location>
</feature>
<feature type="chain" id="PRO_5008274701" evidence="2">
    <location>
        <begin position="20"/>
        <end position="459"/>
    </location>
</feature>
<keyword evidence="3" id="KW-0808">Transferase</keyword>
<evidence type="ECO:0000313" key="4">
    <source>
        <dbReference type="Proteomes" id="UP000078348"/>
    </source>
</evidence>
<keyword evidence="1" id="KW-0812">Transmembrane</keyword>
<keyword evidence="4" id="KW-1185">Reference proteome</keyword>
<dbReference type="OrthoDB" id="2014201at2759"/>
<gene>
    <name evidence="3" type="ORF">AV274_1079</name>
</gene>
<keyword evidence="1" id="KW-1133">Transmembrane helix</keyword>
<evidence type="ECO:0000313" key="3">
    <source>
        <dbReference type="EMBL" id="OAO17192.1"/>
    </source>
</evidence>
<feature type="transmembrane region" description="Helical" evidence="1">
    <location>
        <begin position="367"/>
        <end position="388"/>
    </location>
</feature>
<dbReference type="InterPro" id="IPR002495">
    <property type="entry name" value="Glyco_trans_8"/>
</dbReference>
<keyword evidence="2" id="KW-0732">Signal</keyword>
<feature type="transmembrane region" description="Helical" evidence="1">
    <location>
        <begin position="290"/>
        <end position="311"/>
    </location>
</feature>
<feature type="signal peptide" evidence="2">
    <location>
        <begin position="1"/>
        <end position="19"/>
    </location>
</feature>